<name>A0A6C0AMJ5_9ZZZZ</name>
<organism evidence="1">
    <name type="scientific">viral metagenome</name>
    <dbReference type="NCBI Taxonomy" id="1070528"/>
    <lineage>
        <taxon>unclassified sequences</taxon>
        <taxon>metagenomes</taxon>
        <taxon>organismal metagenomes</taxon>
    </lineage>
</organism>
<proteinExistence type="predicted"/>
<protein>
    <submittedName>
        <fullName evidence="1">Uncharacterized protein</fullName>
    </submittedName>
</protein>
<reference evidence="1" key="1">
    <citation type="journal article" date="2020" name="Nature">
        <title>Giant virus diversity and host interactions through global metagenomics.</title>
        <authorList>
            <person name="Schulz F."/>
            <person name="Roux S."/>
            <person name="Paez-Espino D."/>
            <person name="Jungbluth S."/>
            <person name="Walsh D.A."/>
            <person name="Denef V.J."/>
            <person name="McMahon K.D."/>
            <person name="Konstantinidis K.T."/>
            <person name="Eloe-Fadrosh E.A."/>
            <person name="Kyrpides N.C."/>
            <person name="Woyke T."/>
        </authorList>
    </citation>
    <scope>NUCLEOTIDE SEQUENCE</scope>
    <source>
        <strain evidence="1">GVMAG-S-1101161-73</strain>
    </source>
</reference>
<dbReference type="AlphaFoldDB" id="A0A6C0AMJ5"/>
<evidence type="ECO:0000313" key="1">
    <source>
        <dbReference type="EMBL" id="QHS81027.1"/>
    </source>
</evidence>
<dbReference type="EMBL" id="MN740729">
    <property type="protein sequence ID" value="QHS81027.1"/>
    <property type="molecule type" value="Genomic_DNA"/>
</dbReference>
<accession>A0A6C0AMJ5</accession>
<sequence>MTDLIPQSLIQLCETHQDGTFSVKSKGALNKRGSGGATVDAQDQVPKWGLTTHSISPKHPLAAWMWLKDPLFRVSPDALRQRLILDATTEWQERCSKLDFPRILSKKKALEGFGSQRPELQQAKAAMIAMERYTQDNPLLWILFNEKEKKVSFLDDKTFPREGGYKQIWILRDPYWDSLWDASEWSSDSLVQWIEKQEDNGFKVDWPLEPKTATMKDMTAEYEKMQHRAAGLSKDDLRQKLGRAKAMRKLLSI</sequence>